<organism evidence="1 2">
    <name type="scientific">Trichonephila inaurata madagascariensis</name>
    <dbReference type="NCBI Taxonomy" id="2747483"/>
    <lineage>
        <taxon>Eukaryota</taxon>
        <taxon>Metazoa</taxon>
        <taxon>Ecdysozoa</taxon>
        <taxon>Arthropoda</taxon>
        <taxon>Chelicerata</taxon>
        <taxon>Arachnida</taxon>
        <taxon>Araneae</taxon>
        <taxon>Araneomorphae</taxon>
        <taxon>Entelegynae</taxon>
        <taxon>Araneoidea</taxon>
        <taxon>Nephilidae</taxon>
        <taxon>Trichonephila</taxon>
        <taxon>Trichonephila inaurata</taxon>
    </lineage>
</organism>
<dbReference type="Proteomes" id="UP000886998">
    <property type="component" value="Unassembled WGS sequence"/>
</dbReference>
<sequence length="113" mass="12644">MHSCYKVFRARRKISYLTFQISTFKAKNSNPNEQPFPQYGSNVFFLNDRLKVKGDSSSDSPSFEDFTAQPWQRGASRSMLLRGNELFCAPRSTPLSLAKFPIPLGSNKGGGMG</sequence>
<keyword evidence="2" id="KW-1185">Reference proteome</keyword>
<name>A0A8X6XDZ6_9ARAC</name>
<reference evidence="1" key="1">
    <citation type="submission" date="2020-08" db="EMBL/GenBank/DDBJ databases">
        <title>Multicomponent nature underlies the extraordinary mechanical properties of spider dragline silk.</title>
        <authorList>
            <person name="Kono N."/>
            <person name="Nakamura H."/>
            <person name="Mori M."/>
            <person name="Yoshida Y."/>
            <person name="Ohtoshi R."/>
            <person name="Malay A.D."/>
            <person name="Moran D.A.P."/>
            <person name="Tomita M."/>
            <person name="Numata K."/>
            <person name="Arakawa K."/>
        </authorList>
    </citation>
    <scope>NUCLEOTIDE SEQUENCE</scope>
</reference>
<evidence type="ECO:0000313" key="2">
    <source>
        <dbReference type="Proteomes" id="UP000886998"/>
    </source>
</evidence>
<comment type="caution">
    <text evidence="1">The sequence shown here is derived from an EMBL/GenBank/DDBJ whole genome shotgun (WGS) entry which is preliminary data.</text>
</comment>
<protein>
    <submittedName>
        <fullName evidence="1">Uncharacterized protein</fullName>
    </submittedName>
</protein>
<dbReference type="AlphaFoldDB" id="A0A8X6XDZ6"/>
<evidence type="ECO:0000313" key="1">
    <source>
        <dbReference type="EMBL" id="GFY52027.1"/>
    </source>
</evidence>
<proteinExistence type="predicted"/>
<gene>
    <name evidence="1" type="ORF">TNIN_83601</name>
</gene>
<accession>A0A8X6XDZ6</accession>
<dbReference type="EMBL" id="BMAV01008429">
    <property type="protein sequence ID" value="GFY52027.1"/>
    <property type="molecule type" value="Genomic_DNA"/>
</dbReference>